<dbReference type="GO" id="GO:0003700">
    <property type="term" value="F:DNA-binding transcription factor activity"/>
    <property type="evidence" value="ECO:0007669"/>
    <property type="project" value="InterPro"/>
</dbReference>
<keyword evidence="3" id="KW-0804">Transcription</keyword>
<keyword evidence="2" id="KW-0238">DNA-binding</keyword>
<dbReference type="SMART" id="SM00342">
    <property type="entry name" value="HTH_ARAC"/>
    <property type="match status" value="1"/>
</dbReference>
<name>A0A376D8Y4_9GAMM</name>
<feature type="domain" description="HTH araC/xylS-type" evidence="4">
    <location>
        <begin position="169"/>
        <end position="266"/>
    </location>
</feature>
<dbReference type="InterPro" id="IPR018060">
    <property type="entry name" value="HTH_AraC"/>
</dbReference>
<dbReference type="PROSITE" id="PS01124">
    <property type="entry name" value="HTH_ARAC_FAMILY_2"/>
    <property type="match status" value="1"/>
</dbReference>
<reference evidence="5 7" key="1">
    <citation type="submission" date="2016-06" db="EMBL/GenBank/DDBJ databases">
        <title>Complete genome sequence of Edwardsiella hoshinae ATCC 35051.</title>
        <authorList>
            <person name="Reichley S.R."/>
            <person name="Waldbieser G.C."/>
            <person name="Lawrence M.L."/>
            <person name="Griffin M.J."/>
        </authorList>
    </citation>
    <scope>NUCLEOTIDE SEQUENCE [LARGE SCALE GENOMIC DNA]</scope>
    <source>
        <strain evidence="5 7">ATCC 35051</strain>
    </source>
</reference>
<sequence>MNVYSIHEHKPVFLSVYGVALLQSIIIKLTSGRMTINSSFNESICVTGPVFIFLAKEQTINVTVEKTDASICYSVIEVDALSIKKACDNFLSNGADNPHCFKNSASKCLLAPVNAGVSKVFDLLQTSNEMQSLSAEKRGYLLQLLLSEFIDNQNALPLFRLLSLKSLREDIYYMITNDLSQRWSLKKIASKLYMSPSTLKRKLMQENTSFSEIYLNARMNKAVKLLRHHEFNVTQVAYMCGYDSVSYFTTVFKKHFKIKPSTFLAFGKNKNKSSRYPS</sequence>
<dbReference type="PRINTS" id="PR00032">
    <property type="entry name" value="HTHARAC"/>
</dbReference>
<evidence type="ECO:0000313" key="7">
    <source>
        <dbReference type="Proteomes" id="UP000175893"/>
    </source>
</evidence>
<dbReference type="SUPFAM" id="SSF46689">
    <property type="entry name" value="Homeodomain-like"/>
    <property type="match status" value="1"/>
</dbReference>
<evidence type="ECO:0000256" key="2">
    <source>
        <dbReference type="ARBA" id="ARBA00023125"/>
    </source>
</evidence>
<dbReference type="RefSeq" id="WP_024523958.1">
    <property type="nucleotide sequence ID" value="NZ_CP016043.1"/>
</dbReference>
<dbReference type="Proteomes" id="UP000175893">
    <property type="component" value="Chromosome"/>
</dbReference>
<dbReference type="PROSITE" id="PS00041">
    <property type="entry name" value="HTH_ARAC_FAMILY_1"/>
    <property type="match status" value="1"/>
</dbReference>
<dbReference type="PANTHER" id="PTHR43280">
    <property type="entry name" value="ARAC-FAMILY TRANSCRIPTIONAL REGULATOR"/>
    <property type="match status" value="1"/>
</dbReference>
<dbReference type="EMBL" id="CP016043">
    <property type="protein sequence ID" value="AOV95787.1"/>
    <property type="molecule type" value="Genomic_DNA"/>
</dbReference>
<dbReference type="Pfam" id="PF12833">
    <property type="entry name" value="HTH_18"/>
    <property type="match status" value="1"/>
</dbReference>
<evidence type="ECO:0000256" key="1">
    <source>
        <dbReference type="ARBA" id="ARBA00023015"/>
    </source>
</evidence>
<evidence type="ECO:0000313" key="6">
    <source>
        <dbReference type="EMBL" id="STC83623.1"/>
    </source>
</evidence>
<evidence type="ECO:0000313" key="5">
    <source>
        <dbReference type="EMBL" id="AOV95787.1"/>
    </source>
</evidence>
<dbReference type="GO" id="GO:0043565">
    <property type="term" value="F:sequence-specific DNA binding"/>
    <property type="evidence" value="ECO:0007669"/>
    <property type="project" value="InterPro"/>
</dbReference>
<dbReference type="PANTHER" id="PTHR43280:SF33">
    <property type="entry name" value="HTH-TYPE TRANSCRIPTIONAL REGULATOR APPY-RELATED"/>
    <property type="match status" value="1"/>
</dbReference>
<gene>
    <name evidence="6" type="primary">gadX</name>
    <name evidence="5" type="ORF">A9798_01710</name>
    <name evidence="6" type="ORF">NCTC12121_00355</name>
</gene>
<evidence type="ECO:0000259" key="4">
    <source>
        <dbReference type="PROSITE" id="PS01124"/>
    </source>
</evidence>
<evidence type="ECO:0000313" key="8">
    <source>
        <dbReference type="Proteomes" id="UP000255248"/>
    </source>
</evidence>
<keyword evidence="7" id="KW-1185">Reference proteome</keyword>
<dbReference type="STRING" id="93378.A9798_01710"/>
<evidence type="ECO:0000256" key="3">
    <source>
        <dbReference type="ARBA" id="ARBA00023163"/>
    </source>
</evidence>
<protein>
    <submittedName>
        <fullName evidence="6">HTH-type transcriptional regulator gadX</fullName>
    </submittedName>
</protein>
<organism evidence="6 8">
    <name type="scientific">Edwardsiella hoshinae</name>
    <dbReference type="NCBI Taxonomy" id="93378"/>
    <lineage>
        <taxon>Bacteria</taxon>
        <taxon>Pseudomonadati</taxon>
        <taxon>Pseudomonadota</taxon>
        <taxon>Gammaproteobacteria</taxon>
        <taxon>Enterobacterales</taxon>
        <taxon>Hafniaceae</taxon>
        <taxon>Edwardsiella</taxon>
    </lineage>
</organism>
<dbReference type="Gene3D" id="1.10.10.60">
    <property type="entry name" value="Homeodomain-like"/>
    <property type="match status" value="1"/>
</dbReference>
<dbReference type="InterPro" id="IPR020449">
    <property type="entry name" value="Tscrpt_reg_AraC-type_HTH"/>
</dbReference>
<keyword evidence="1" id="KW-0805">Transcription regulation</keyword>
<dbReference type="InterPro" id="IPR009057">
    <property type="entry name" value="Homeodomain-like_sf"/>
</dbReference>
<dbReference type="EMBL" id="UFXZ01000001">
    <property type="protein sequence ID" value="STC83623.1"/>
    <property type="molecule type" value="Genomic_DNA"/>
</dbReference>
<dbReference type="KEGG" id="eho:A9798_01710"/>
<accession>A0A376D8Y4</accession>
<dbReference type="AlphaFoldDB" id="A0A376D8Y4"/>
<dbReference type="Proteomes" id="UP000255248">
    <property type="component" value="Unassembled WGS sequence"/>
</dbReference>
<dbReference type="InterPro" id="IPR018062">
    <property type="entry name" value="HTH_AraC-typ_CS"/>
</dbReference>
<reference evidence="6 8" key="2">
    <citation type="submission" date="2018-06" db="EMBL/GenBank/DDBJ databases">
        <authorList>
            <consortium name="Pathogen Informatics"/>
            <person name="Doyle S."/>
        </authorList>
    </citation>
    <scope>NUCLEOTIDE SEQUENCE [LARGE SCALE GENOMIC DNA]</scope>
    <source>
        <strain evidence="6 8">NCTC12121</strain>
    </source>
</reference>
<proteinExistence type="predicted"/>